<dbReference type="PANTHER" id="PTHR28272">
    <property type="entry name" value="RIBONUCLEASES P/MRP PROTEIN SUBUNIT POP3"/>
    <property type="match status" value="1"/>
</dbReference>
<dbReference type="GO" id="GO:0000171">
    <property type="term" value="F:ribonuclease MRP activity"/>
    <property type="evidence" value="ECO:0007669"/>
    <property type="project" value="TreeGrafter"/>
</dbReference>
<dbReference type="Proteomes" id="UP000315522">
    <property type="component" value="Unassembled WGS sequence"/>
</dbReference>
<protein>
    <submittedName>
        <fullName evidence="2">Uncharacterized protein</fullName>
    </submittedName>
</protein>
<comment type="caution">
    <text evidence="2">The sequence shown here is derived from an EMBL/GenBank/DDBJ whole genome shotgun (WGS) entry which is preliminary data.</text>
</comment>
<dbReference type="GO" id="GO:0006364">
    <property type="term" value="P:rRNA processing"/>
    <property type="evidence" value="ECO:0007669"/>
    <property type="project" value="InterPro"/>
</dbReference>
<keyword evidence="3" id="KW-1185">Reference proteome</keyword>
<organism evidence="2 3">
    <name type="scientific">Lachnellula willkommii</name>
    <dbReference type="NCBI Taxonomy" id="215461"/>
    <lineage>
        <taxon>Eukaryota</taxon>
        <taxon>Fungi</taxon>
        <taxon>Dikarya</taxon>
        <taxon>Ascomycota</taxon>
        <taxon>Pezizomycotina</taxon>
        <taxon>Leotiomycetes</taxon>
        <taxon>Helotiales</taxon>
        <taxon>Lachnaceae</taxon>
        <taxon>Lachnellula</taxon>
    </lineage>
</organism>
<dbReference type="PANTHER" id="PTHR28272:SF1">
    <property type="entry name" value="RIBONUCLEASES P_MRP PROTEIN SUBUNIT POP3"/>
    <property type="match status" value="1"/>
</dbReference>
<dbReference type="GO" id="GO:0004526">
    <property type="term" value="F:ribonuclease P activity"/>
    <property type="evidence" value="ECO:0007669"/>
    <property type="project" value="TreeGrafter"/>
</dbReference>
<dbReference type="GO" id="GO:0005829">
    <property type="term" value="C:cytosol"/>
    <property type="evidence" value="ECO:0007669"/>
    <property type="project" value="TreeGrafter"/>
</dbReference>
<dbReference type="InterPro" id="IPR013241">
    <property type="entry name" value="RNase_P_Pop3"/>
</dbReference>
<evidence type="ECO:0000313" key="3">
    <source>
        <dbReference type="Proteomes" id="UP000315522"/>
    </source>
</evidence>
<feature type="region of interest" description="Disordered" evidence="1">
    <location>
        <begin position="46"/>
        <end position="77"/>
    </location>
</feature>
<dbReference type="Pfam" id="PF08228">
    <property type="entry name" value="RNase_P_pop3"/>
    <property type="match status" value="1"/>
</dbReference>
<evidence type="ECO:0000313" key="2">
    <source>
        <dbReference type="EMBL" id="TVY92987.1"/>
    </source>
</evidence>
<dbReference type="GO" id="GO:0034965">
    <property type="term" value="P:intronic box C/D snoRNA processing"/>
    <property type="evidence" value="ECO:0007669"/>
    <property type="project" value="TreeGrafter"/>
</dbReference>
<sequence length="263" mass="29323">MERKTKTIFQLDSPFTRIQWPEINPEQQDTILELLCSILSPIGQHRLNHVQPSKGKRDKKRKRKEAKLAEVPSDTSKPPVPEISSFVVVGLNSITRQLESSSKASKPKQARDYVIEVTKAHEPANAKILETTNPDDKPQPSPHLSAIFVPRSSQPSILHTHLPQLIATASKEHPDLPATRLVQLPKDCDARLCEALGLSRVSFIGLLEGAPHSKALVELVRESVSEIKVPWLQEAQKGKYLPVKINAIETLAPPVKEKEKRIS</sequence>
<dbReference type="GO" id="GO:0000172">
    <property type="term" value="C:ribonuclease MRP complex"/>
    <property type="evidence" value="ECO:0007669"/>
    <property type="project" value="TreeGrafter"/>
</dbReference>
<proteinExistence type="predicted"/>
<accession>A0A559MJ54</accession>
<name>A0A559MJ54_9HELO</name>
<dbReference type="GO" id="GO:0008033">
    <property type="term" value="P:tRNA processing"/>
    <property type="evidence" value="ECO:0007669"/>
    <property type="project" value="InterPro"/>
</dbReference>
<dbReference type="GO" id="GO:0005655">
    <property type="term" value="C:nucleolar ribonuclease P complex"/>
    <property type="evidence" value="ECO:0007669"/>
    <property type="project" value="TreeGrafter"/>
</dbReference>
<reference evidence="2 3" key="1">
    <citation type="submission" date="2018-05" db="EMBL/GenBank/DDBJ databases">
        <title>Genome sequencing and assembly of the regulated plant pathogen Lachnellula willkommii and related sister species for the development of diagnostic species identification markers.</title>
        <authorList>
            <person name="Giroux E."/>
            <person name="Bilodeau G."/>
        </authorList>
    </citation>
    <scope>NUCLEOTIDE SEQUENCE [LARGE SCALE GENOMIC DNA]</scope>
    <source>
        <strain evidence="2 3">CBS 172.35</strain>
    </source>
</reference>
<feature type="compositionally biased region" description="Basic residues" evidence="1">
    <location>
        <begin position="54"/>
        <end position="65"/>
    </location>
</feature>
<gene>
    <name evidence="2" type="ORF">LAWI1_G007219</name>
</gene>
<dbReference type="AlphaFoldDB" id="A0A559MJ54"/>
<evidence type="ECO:0000256" key="1">
    <source>
        <dbReference type="SAM" id="MobiDB-lite"/>
    </source>
</evidence>
<dbReference type="EMBL" id="QGML01000208">
    <property type="protein sequence ID" value="TVY92987.1"/>
    <property type="molecule type" value="Genomic_DNA"/>
</dbReference>